<evidence type="ECO:0000256" key="1">
    <source>
        <dbReference type="ARBA" id="ARBA00004141"/>
    </source>
</evidence>
<dbReference type="EMBL" id="VWSJ01000005">
    <property type="protein sequence ID" value="MSN95996.1"/>
    <property type="molecule type" value="Genomic_DNA"/>
</dbReference>
<keyword evidence="4 6" id="KW-1133">Transmembrane helix</keyword>
<dbReference type="SUPFAM" id="SSF161070">
    <property type="entry name" value="SNF-like"/>
    <property type="match status" value="1"/>
</dbReference>
<dbReference type="CDD" id="cd10336">
    <property type="entry name" value="SLC6sbd_Tyt1-Like"/>
    <property type="match status" value="1"/>
</dbReference>
<proteinExistence type="predicted"/>
<feature type="transmembrane region" description="Helical" evidence="6">
    <location>
        <begin position="381"/>
        <end position="401"/>
    </location>
</feature>
<feature type="transmembrane region" description="Helical" evidence="6">
    <location>
        <begin position="421"/>
        <end position="440"/>
    </location>
</feature>
<reference evidence="7 8" key="2">
    <citation type="submission" date="2020-03" db="EMBL/GenBank/DDBJ databases">
        <title>Campylobacter portucalensis sp. nov., a new species of Campylobacter isolated from the reproductive tract of bulls.</title>
        <authorList>
            <person name="Silva M.F."/>
            <person name="Pereira G."/>
            <person name="Carneiro C."/>
            <person name="Hemphill A."/>
            <person name="Mateus L."/>
            <person name="Lopes-Da-Costa L."/>
            <person name="Silva E."/>
        </authorList>
    </citation>
    <scope>NUCLEOTIDE SEQUENCE [LARGE SCALE GENOMIC DNA]</scope>
    <source>
        <strain evidence="7 8">FMV-PI01</strain>
    </source>
</reference>
<feature type="transmembrane region" description="Helical" evidence="6">
    <location>
        <begin position="212"/>
        <end position="235"/>
    </location>
</feature>
<dbReference type="NCBIfam" id="NF037979">
    <property type="entry name" value="Na_transp"/>
    <property type="match status" value="1"/>
</dbReference>
<feature type="transmembrane region" description="Helical" evidence="6">
    <location>
        <begin position="83"/>
        <end position="109"/>
    </location>
</feature>
<reference evidence="7 8" key="1">
    <citation type="submission" date="2019-09" db="EMBL/GenBank/DDBJ databases">
        <authorList>
            <person name="Silva M."/>
            <person name="Pereira G."/>
            <person name="Lopes-Da-Costa L."/>
            <person name="Silva E."/>
        </authorList>
    </citation>
    <scope>NUCLEOTIDE SEQUENCE [LARGE SCALE GENOMIC DNA]</scope>
    <source>
        <strain evidence="7 8">FMV-PI01</strain>
    </source>
</reference>
<feature type="transmembrane region" description="Helical" evidence="6">
    <location>
        <begin position="167"/>
        <end position="187"/>
    </location>
</feature>
<feature type="transmembrane region" description="Helical" evidence="6">
    <location>
        <begin position="297"/>
        <end position="319"/>
    </location>
</feature>
<dbReference type="PRINTS" id="PR00176">
    <property type="entry name" value="NANEUSMPORT"/>
</dbReference>
<keyword evidence="3 6" id="KW-0812">Transmembrane</keyword>
<dbReference type="InterPro" id="IPR037272">
    <property type="entry name" value="SNS_sf"/>
</dbReference>
<dbReference type="InterPro" id="IPR047218">
    <property type="entry name" value="YocR/YhdH-like"/>
</dbReference>
<dbReference type="RefSeq" id="WP_154570267.1">
    <property type="nucleotide sequence ID" value="NZ_VWSJ01000005.1"/>
</dbReference>
<dbReference type="InterPro" id="IPR000175">
    <property type="entry name" value="Na/ntran_symport"/>
</dbReference>
<evidence type="ECO:0000256" key="2">
    <source>
        <dbReference type="ARBA" id="ARBA00022448"/>
    </source>
</evidence>
<gene>
    <name evidence="7" type="ORF">F1B92_02105</name>
</gene>
<dbReference type="AlphaFoldDB" id="A0A6L5WGQ2"/>
<dbReference type="PROSITE" id="PS50267">
    <property type="entry name" value="NA_NEUROTRAN_SYMP_3"/>
    <property type="match status" value="1"/>
</dbReference>
<dbReference type="Pfam" id="PF00209">
    <property type="entry name" value="SNF"/>
    <property type="match status" value="2"/>
</dbReference>
<organism evidence="7 8">
    <name type="scientific">Campylobacter portucalensis</name>
    <dbReference type="NCBI Taxonomy" id="2608384"/>
    <lineage>
        <taxon>Bacteria</taxon>
        <taxon>Pseudomonadati</taxon>
        <taxon>Campylobacterota</taxon>
        <taxon>Epsilonproteobacteria</taxon>
        <taxon>Campylobacterales</taxon>
        <taxon>Campylobacteraceae</taxon>
        <taxon>Campylobacter</taxon>
    </lineage>
</organism>
<evidence type="ECO:0000313" key="7">
    <source>
        <dbReference type="EMBL" id="MSN95996.1"/>
    </source>
</evidence>
<protein>
    <submittedName>
        <fullName evidence="7">Sodium-dependent transporter</fullName>
    </submittedName>
</protein>
<evidence type="ECO:0000313" key="8">
    <source>
        <dbReference type="Proteomes" id="UP000476338"/>
    </source>
</evidence>
<keyword evidence="5 6" id="KW-0472">Membrane</keyword>
<dbReference type="PANTHER" id="PTHR42948">
    <property type="entry name" value="TRANSPORTER"/>
    <property type="match status" value="1"/>
</dbReference>
<feature type="transmembrane region" description="Helical" evidence="6">
    <location>
        <begin position="40"/>
        <end position="62"/>
    </location>
</feature>
<accession>A0A6L5WGQ2</accession>
<dbReference type="GO" id="GO:0016020">
    <property type="term" value="C:membrane"/>
    <property type="evidence" value="ECO:0007669"/>
    <property type="project" value="UniProtKB-SubCell"/>
</dbReference>
<feature type="transmembrane region" description="Helical" evidence="6">
    <location>
        <begin position="247"/>
        <end position="270"/>
    </location>
</feature>
<evidence type="ECO:0000256" key="3">
    <source>
        <dbReference type="ARBA" id="ARBA00022692"/>
    </source>
</evidence>
<feature type="transmembrane region" description="Helical" evidence="6">
    <location>
        <begin position="340"/>
        <end position="361"/>
    </location>
</feature>
<name>A0A6L5WGQ2_9BACT</name>
<comment type="caution">
    <text evidence="7">The sequence shown here is derived from an EMBL/GenBank/DDBJ whole genome shotgun (WGS) entry which is preliminary data.</text>
</comment>
<dbReference type="PANTHER" id="PTHR42948:SF1">
    <property type="entry name" value="TRANSPORTER"/>
    <property type="match status" value="1"/>
</dbReference>
<sequence>MNEKFSKIGFILAVAGSAVGLGNAWKFPTLVGTNGGSAFIVLYLILTFLVSFIIFLGEIAIGKISEKDPVNAYKTLAPKYKNGWKFAGVCILGAILIFSFYSVIMGWILKYVISSINYLPSDIESSKKIFQNLLSSDLGVIMFYYTICVVISFYVVSKGVKSGIERLNVWMMPALFVFLVLMLFYSMSMEGFAKSAEFMLKPNFSALNKDSVLQALGLAFFTLSLGVGTIITYAASLPDKTNLVTSSISIVFINILIGVMMGLIVFTFIFEFNADPTQQGPGLVFISLTTLFAKLGIAGHIFAVAFFVSLLFAALTSAVSMIEPSVVFLMNSYKFSRKKALLLIFIFVYIMGIGCILSYQANTASSFTFFNKPLFDLLDYFTSNLLMPISGIIVSIFVGFIMKRDSIYVLFGKYMSKDVFAIWYFLLRFIAPAAVLYIMINQLFA</sequence>
<evidence type="ECO:0000256" key="4">
    <source>
        <dbReference type="ARBA" id="ARBA00022989"/>
    </source>
</evidence>
<keyword evidence="2" id="KW-0813">Transport</keyword>
<comment type="subcellular location">
    <subcellularLocation>
        <location evidence="1">Membrane</location>
        <topology evidence="1">Multi-pass membrane protein</topology>
    </subcellularLocation>
</comment>
<evidence type="ECO:0000256" key="6">
    <source>
        <dbReference type="SAM" id="Phobius"/>
    </source>
</evidence>
<keyword evidence="8" id="KW-1185">Reference proteome</keyword>
<dbReference type="Proteomes" id="UP000476338">
    <property type="component" value="Unassembled WGS sequence"/>
</dbReference>
<evidence type="ECO:0000256" key="5">
    <source>
        <dbReference type="ARBA" id="ARBA00023136"/>
    </source>
</evidence>
<feature type="transmembrane region" description="Helical" evidence="6">
    <location>
        <begin position="129"/>
        <end position="155"/>
    </location>
</feature>